<dbReference type="RefSeq" id="WP_317997066.1">
    <property type="nucleotide sequence ID" value="NZ_AP025523.1"/>
</dbReference>
<dbReference type="AlphaFoldDB" id="A0AAN1XVA2"/>
<reference evidence="1 2" key="1">
    <citation type="journal article" date="2022" name="ISME Commun">
        <title>Vulcanimicrobium alpinus gen. nov. sp. nov., the first cultivated representative of the candidate phylum 'Eremiobacterota', is a metabolically versatile aerobic anoxygenic phototroph.</title>
        <authorList>
            <person name="Yabe S."/>
            <person name="Muto K."/>
            <person name="Abe K."/>
            <person name="Yokota A."/>
            <person name="Staudigel H."/>
            <person name="Tebo B.M."/>
        </authorList>
    </citation>
    <scope>NUCLEOTIDE SEQUENCE [LARGE SCALE GENOMIC DNA]</scope>
    <source>
        <strain evidence="1 2">WC8-2</strain>
    </source>
</reference>
<dbReference type="EMBL" id="AP025523">
    <property type="protein sequence ID" value="BDE06077.1"/>
    <property type="molecule type" value="Genomic_DNA"/>
</dbReference>
<protein>
    <submittedName>
        <fullName evidence="1">Uncharacterized protein</fullName>
    </submittedName>
</protein>
<evidence type="ECO:0000313" key="2">
    <source>
        <dbReference type="Proteomes" id="UP001317532"/>
    </source>
</evidence>
<dbReference type="KEGG" id="vab:WPS_13530"/>
<gene>
    <name evidence="1" type="ORF">WPS_13530</name>
</gene>
<accession>A0AAN1XVA2</accession>
<evidence type="ECO:0000313" key="1">
    <source>
        <dbReference type="EMBL" id="BDE06077.1"/>
    </source>
</evidence>
<dbReference type="Proteomes" id="UP001317532">
    <property type="component" value="Chromosome"/>
</dbReference>
<proteinExistence type="predicted"/>
<organism evidence="1 2">
    <name type="scientific">Vulcanimicrobium alpinum</name>
    <dbReference type="NCBI Taxonomy" id="3016050"/>
    <lineage>
        <taxon>Bacteria</taxon>
        <taxon>Bacillati</taxon>
        <taxon>Vulcanimicrobiota</taxon>
        <taxon>Vulcanimicrobiia</taxon>
        <taxon>Vulcanimicrobiales</taxon>
        <taxon>Vulcanimicrobiaceae</taxon>
        <taxon>Vulcanimicrobium</taxon>
    </lineage>
</organism>
<keyword evidence="2" id="KW-1185">Reference proteome</keyword>
<name>A0AAN1XVA2_UNVUL</name>
<sequence>MLGLVSARMPLQVDGLDEPGVIDRVDGFGTHRGSAAIVLAGMVSPTTSGFCCASRCTYGVAPVVFHGTGADMSISATLAAGKSNAPKAPAAKAARNNVVMFLSFSH</sequence>